<evidence type="ECO:0000259" key="1">
    <source>
        <dbReference type="Pfam" id="PF08378"/>
    </source>
</evidence>
<dbReference type="InterPro" id="IPR027417">
    <property type="entry name" value="P-loop_NTPase"/>
</dbReference>
<organism evidence="2 3">
    <name type="scientific">Nocardioides baekrokdamisoli</name>
    <dbReference type="NCBI Taxonomy" id="1804624"/>
    <lineage>
        <taxon>Bacteria</taxon>
        <taxon>Bacillati</taxon>
        <taxon>Actinomycetota</taxon>
        <taxon>Actinomycetes</taxon>
        <taxon>Propionibacteriales</taxon>
        <taxon>Nocardioidaceae</taxon>
        <taxon>Nocardioides</taxon>
    </lineage>
</organism>
<dbReference type="KEGG" id="nbe:Back2_07230"/>
<dbReference type="AlphaFoldDB" id="A0A3G9IDK0"/>
<name>A0A3G9IDK0_9ACTN</name>
<feature type="domain" description="NERD" evidence="1">
    <location>
        <begin position="19"/>
        <end position="127"/>
    </location>
</feature>
<dbReference type="EMBL" id="AP019307">
    <property type="protein sequence ID" value="BBH16436.1"/>
    <property type="molecule type" value="Genomic_DNA"/>
</dbReference>
<dbReference type="OrthoDB" id="4509614at2"/>
<dbReference type="InterPro" id="IPR011528">
    <property type="entry name" value="NERD"/>
</dbReference>
<gene>
    <name evidence="2" type="ORF">Back2_07230</name>
</gene>
<reference evidence="2 3" key="1">
    <citation type="submission" date="2018-11" db="EMBL/GenBank/DDBJ databases">
        <title>Complete genome sequence of Nocardioides baekrokdamisoli strain KCTC 39748.</title>
        <authorList>
            <person name="Kang S.W."/>
            <person name="Lee K.C."/>
            <person name="Kim K.K."/>
            <person name="Kim J.S."/>
            <person name="Kim D.S."/>
            <person name="Ko S.H."/>
            <person name="Yang S.H."/>
            <person name="Shin Y.K."/>
            <person name="Lee J.S."/>
        </authorList>
    </citation>
    <scope>NUCLEOTIDE SEQUENCE [LARGE SCALE GENOMIC DNA]</scope>
    <source>
        <strain evidence="2 3">KCTC 39748</strain>
    </source>
</reference>
<keyword evidence="3" id="KW-1185">Reference proteome</keyword>
<dbReference type="Proteomes" id="UP000271573">
    <property type="component" value="Chromosome"/>
</dbReference>
<sequence>MIIAVVHLIPAEPAFTTGSEQQVWEQLRTSLGPDDVLLANFRLTDETKDHEADLVVVMPDFGVLVLEVKGGSIWYEDGWIQTVSGESKWIHPVDQARDAKYAIRQYVESDPRWGSRGRIRWAHGVVVPYSVFPDADLPDLPRLALHDREDVKSLIAHVRRNAHDLDTGHRVPALDDAATLGEILGGRLATSYDVNAEALERQATADRLTEQQGMILSVARLLNRIEVRGGAGSGKTVLALQQAKELTRGRHDRKAQRTALLCYSIGLGEHLKRQVAAWPRKDQPAFVGTFEDFARTLGVADFGDRTASSFWEEELPLTMAELARELPDGKRFDALVVDEAQDFADTWWTPLLTSLRDEDEGGVYVFSDENQRIFGRFGRPPVALVPLVLDHCLRNTREIHEAFSPLAPSRMYSRGGTGPSVQFVAASVDDTVDTADAEIDRLIEDGWGRGHIALITTGTRHWAQAGEQDRVGQLGYWQNYFDGDEVFYGHVLGCKGLERSAVVLVLNEDGTRDRARERLYVGMSRATDLLIVVGDPEVVRAVGGPEVAKRLGIA</sequence>
<protein>
    <submittedName>
        <fullName evidence="2">Nuclease</fullName>
    </submittedName>
</protein>
<dbReference type="Gene3D" id="3.40.50.300">
    <property type="entry name" value="P-loop containing nucleotide triphosphate hydrolases"/>
    <property type="match status" value="2"/>
</dbReference>
<dbReference type="Pfam" id="PF08378">
    <property type="entry name" value="NERD"/>
    <property type="match status" value="1"/>
</dbReference>
<dbReference type="SUPFAM" id="SSF52540">
    <property type="entry name" value="P-loop containing nucleoside triphosphate hydrolases"/>
    <property type="match status" value="1"/>
</dbReference>
<evidence type="ECO:0000313" key="2">
    <source>
        <dbReference type="EMBL" id="BBH16436.1"/>
    </source>
</evidence>
<evidence type="ECO:0000313" key="3">
    <source>
        <dbReference type="Proteomes" id="UP000271573"/>
    </source>
</evidence>
<proteinExistence type="predicted"/>
<accession>A0A3G9IDK0</accession>